<dbReference type="InterPro" id="IPR011008">
    <property type="entry name" value="Dimeric_a/b-barrel"/>
</dbReference>
<sequence>MVKEAAIISLFPVEEFFGELLTLIESMLDKTRTFEGCEQACLMRSDDPAEVVIFTLWSSAEAYQTYVDWRIESGGLLTVQGMIEQDIKIKSYQVVA</sequence>
<organism evidence="2 3">
    <name type="scientific">Epibacterium ulvae</name>
    <dbReference type="NCBI Taxonomy" id="1156985"/>
    <lineage>
        <taxon>Bacteria</taxon>
        <taxon>Pseudomonadati</taxon>
        <taxon>Pseudomonadota</taxon>
        <taxon>Alphaproteobacteria</taxon>
        <taxon>Rhodobacterales</taxon>
        <taxon>Roseobacteraceae</taxon>
        <taxon>Epibacterium</taxon>
    </lineage>
</organism>
<dbReference type="GO" id="GO:0004497">
    <property type="term" value="F:monooxygenase activity"/>
    <property type="evidence" value="ECO:0007669"/>
    <property type="project" value="UniProtKB-KW"/>
</dbReference>
<evidence type="ECO:0000313" key="2">
    <source>
        <dbReference type="EMBL" id="SCZ55835.1"/>
    </source>
</evidence>
<dbReference type="SUPFAM" id="SSF54909">
    <property type="entry name" value="Dimeric alpha+beta barrel"/>
    <property type="match status" value="1"/>
</dbReference>
<dbReference type="RefSeq" id="WP_090216843.1">
    <property type="nucleotide sequence ID" value="NZ_CANLDO010000025.1"/>
</dbReference>
<dbReference type="Pfam" id="PF03992">
    <property type="entry name" value="ABM"/>
    <property type="match status" value="1"/>
</dbReference>
<name>A0A1G5Q1R7_9RHOB</name>
<accession>A0A1G5Q1R7</accession>
<gene>
    <name evidence="2" type="ORF">SAMN04488118_102483</name>
</gene>
<feature type="domain" description="ABM" evidence="1">
    <location>
        <begin position="7"/>
        <end position="66"/>
    </location>
</feature>
<keyword evidence="2" id="KW-0560">Oxidoreductase</keyword>
<keyword evidence="2" id="KW-0503">Monooxygenase</keyword>
<proteinExistence type="predicted"/>
<dbReference type="InterPro" id="IPR007138">
    <property type="entry name" value="ABM_dom"/>
</dbReference>
<protein>
    <submittedName>
        <fullName evidence="2">Antibiotic biosynthesis monooxygenase</fullName>
    </submittedName>
</protein>
<dbReference type="AlphaFoldDB" id="A0A1G5Q1R7"/>
<dbReference type="Gene3D" id="3.30.70.100">
    <property type="match status" value="1"/>
</dbReference>
<reference evidence="2 3" key="1">
    <citation type="submission" date="2016-10" db="EMBL/GenBank/DDBJ databases">
        <authorList>
            <person name="de Groot N.N."/>
        </authorList>
    </citation>
    <scope>NUCLEOTIDE SEQUENCE [LARGE SCALE GENOMIC DNA]</scope>
    <source>
        <strain evidence="2 3">U95</strain>
    </source>
</reference>
<evidence type="ECO:0000259" key="1">
    <source>
        <dbReference type="Pfam" id="PF03992"/>
    </source>
</evidence>
<evidence type="ECO:0000313" key="3">
    <source>
        <dbReference type="Proteomes" id="UP000198767"/>
    </source>
</evidence>
<dbReference type="OrthoDB" id="7867302at2"/>
<dbReference type="Proteomes" id="UP000198767">
    <property type="component" value="Unassembled WGS sequence"/>
</dbReference>
<keyword evidence="3" id="KW-1185">Reference proteome</keyword>
<dbReference type="EMBL" id="FMWG01000002">
    <property type="protein sequence ID" value="SCZ55835.1"/>
    <property type="molecule type" value="Genomic_DNA"/>
</dbReference>